<dbReference type="PANTHER" id="PTHR36115">
    <property type="entry name" value="PROLINE-RICH ANTIGEN HOMOLOG-RELATED"/>
    <property type="match status" value="1"/>
</dbReference>
<dbReference type="OrthoDB" id="5298807at2"/>
<evidence type="ECO:0000313" key="8">
    <source>
        <dbReference type="EMBL" id="AQS51074.1"/>
    </source>
</evidence>
<gene>
    <name evidence="8" type="ORF">PAEH1_04910</name>
</gene>
<dbReference type="EMBL" id="CP019697">
    <property type="protein sequence ID" value="AQS51074.1"/>
    <property type="molecule type" value="Genomic_DNA"/>
</dbReference>
<keyword evidence="4 6" id="KW-1133">Transmembrane helix</keyword>
<evidence type="ECO:0000256" key="6">
    <source>
        <dbReference type="SAM" id="Phobius"/>
    </source>
</evidence>
<dbReference type="Proteomes" id="UP000189369">
    <property type="component" value="Chromosome"/>
</dbReference>
<keyword evidence="2" id="KW-1003">Cell membrane</keyword>
<evidence type="ECO:0000313" key="9">
    <source>
        <dbReference type="Proteomes" id="UP000189369"/>
    </source>
</evidence>
<organism evidence="8 9">
    <name type="scientific">Paenalcaligenes hominis</name>
    <dbReference type="NCBI Taxonomy" id="643674"/>
    <lineage>
        <taxon>Bacteria</taxon>
        <taxon>Pseudomonadati</taxon>
        <taxon>Pseudomonadota</taxon>
        <taxon>Betaproteobacteria</taxon>
        <taxon>Burkholderiales</taxon>
        <taxon>Alcaligenaceae</taxon>
        <taxon>Paenalcaligenes</taxon>
    </lineage>
</organism>
<evidence type="ECO:0000256" key="4">
    <source>
        <dbReference type="ARBA" id="ARBA00022989"/>
    </source>
</evidence>
<evidence type="ECO:0000259" key="7">
    <source>
        <dbReference type="Pfam" id="PF06271"/>
    </source>
</evidence>
<comment type="subcellular location">
    <subcellularLocation>
        <location evidence="1">Cell membrane</location>
        <topology evidence="1">Multi-pass membrane protein</topology>
    </subcellularLocation>
</comment>
<keyword evidence="3 6" id="KW-0812">Transmembrane</keyword>
<dbReference type="AlphaFoldDB" id="A0A1U9JZA0"/>
<accession>A0A1U9JZA0</accession>
<dbReference type="InterPro" id="IPR010432">
    <property type="entry name" value="RDD"/>
</dbReference>
<proteinExistence type="predicted"/>
<feature type="transmembrane region" description="Helical" evidence="6">
    <location>
        <begin position="130"/>
        <end position="147"/>
    </location>
</feature>
<evidence type="ECO:0000256" key="3">
    <source>
        <dbReference type="ARBA" id="ARBA00022692"/>
    </source>
</evidence>
<dbReference type="STRING" id="643674.PAEH1_04910"/>
<dbReference type="Pfam" id="PF06271">
    <property type="entry name" value="RDD"/>
    <property type="match status" value="1"/>
</dbReference>
<feature type="domain" description="RDD" evidence="7">
    <location>
        <begin position="12"/>
        <end position="160"/>
    </location>
</feature>
<keyword evidence="5 6" id="KW-0472">Membrane</keyword>
<evidence type="ECO:0000256" key="1">
    <source>
        <dbReference type="ARBA" id="ARBA00004651"/>
    </source>
</evidence>
<feature type="transmembrane region" description="Helical" evidence="6">
    <location>
        <begin position="21"/>
        <end position="42"/>
    </location>
</feature>
<dbReference type="KEGG" id="phn:PAEH1_04910"/>
<feature type="transmembrane region" description="Helical" evidence="6">
    <location>
        <begin position="104"/>
        <end position="124"/>
    </location>
</feature>
<sequence length="172" mass="20174">MSAEAFFPLPTPSRWRRFLCMVYEGILLFGIVFGVLLLFDFLTQSRHALFLRDARQVILFLSIGLYFLLCWRRTGQTLPMKTWHMRLQMADGSKPSWLRALYRYLLMWVIPLVFALALHFAAAAVHQPTLLLLIVFTPLSLFIWTWVDPDTLFLHDRLAGTRIVDLRPHIKQ</sequence>
<evidence type="ECO:0000256" key="2">
    <source>
        <dbReference type="ARBA" id="ARBA00022475"/>
    </source>
</evidence>
<protein>
    <submittedName>
        <fullName evidence="8">RDD family protein</fullName>
    </submittedName>
</protein>
<reference evidence="8 9" key="1">
    <citation type="submission" date="2017-01" db="EMBL/GenBank/DDBJ databases">
        <title>Complete Genome Sequence of Paenalcaligenes hominis, Isolated from a paraplegic Patient with neurogenic bladder.</title>
        <authorList>
            <person name="Mukhopadhyay R."/>
            <person name="Joaquin J."/>
            <person name="Hogue R."/>
            <person name="Kilaru A."/>
            <person name="Jospin G."/>
            <person name="Mars K."/>
            <person name="Eisen J.A."/>
            <person name="Chaturvedi V."/>
        </authorList>
    </citation>
    <scope>NUCLEOTIDE SEQUENCE [LARGE SCALE GENOMIC DNA]</scope>
    <source>
        <strain evidence="8 9">15S00501</strain>
    </source>
</reference>
<dbReference type="PANTHER" id="PTHR36115:SF10">
    <property type="entry name" value="RDD DOMAIN-CONTAINING PROTEIN"/>
    <property type="match status" value="1"/>
</dbReference>
<evidence type="ECO:0000256" key="5">
    <source>
        <dbReference type="ARBA" id="ARBA00023136"/>
    </source>
</evidence>
<name>A0A1U9JZA0_9BURK</name>
<feature type="transmembrane region" description="Helical" evidence="6">
    <location>
        <begin position="54"/>
        <end position="71"/>
    </location>
</feature>
<dbReference type="InterPro" id="IPR051791">
    <property type="entry name" value="Pra-immunoreactive"/>
</dbReference>
<dbReference type="GO" id="GO:0005886">
    <property type="term" value="C:plasma membrane"/>
    <property type="evidence" value="ECO:0007669"/>
    <property type="project" value="UniProtKB-SubCell"/>
</dbReference>